<keyword evidence="2" id="KW-1185">Reference proteome</keyword>
<dbReference type="Proteomes" id="UP000887458">
    <property type="component" value="Unassembled WGS sequence"/>
</dbReference>
<dbReference type="EMBL" id="NJHN03000036">
    <property type="protein sequence ID" value="KAH9422726.1"/>
    <property type="molecule type" value="Genomic_DNA"/>
</dbReference>
<proteinExistence type="predicted"/>
<gene>
    <name evidence="1" type="ORF">DERP_003406</name>
</gene>
<accession>A0ABQ8JK69</accession>
<name>A0ABQ8JK69_DERPT</name>
<organism evidence="1 2">
    <name type="scientific">Dermatophagoides pteronyssinus</name>
    <name type="common">European house dust mite</name>
    <dbReference type="NCBI Taxonomy" id="6956"/>
    <lineage>
        <taxon>Eukaryota</taxon>
        <taxon>Metazoa</taxon>
        <taxon>Ecdysozoa</taxon>
        <taxon>Arthropoda</taxon>
        <taxon>Chelicerata</taxon>
        <taxon>Arachnida</taxon>
        <taxon>Acari</taxon>
        <taxon>Acariformes</taxon>
        <taxon>Sarcoptiformes</taxon>
        <taxon>Astigmata</taxon>
        <taxon>Psoroptidia</taxon>
        <taxon>Analgoidea</taxon>
        <taxon>Pyroglyphidae</taxon>
        <taxon>Dermatophagoidinae</taxon>
        <taxon>Dermatophagoides</taxon>
    </lineage>
</organism>
<protein>
    <submittedName>
        <fullName evidence="1">Uncharacterized protein</fullName>
    </submittedName>
</protein>
<evidence type="ECO:0000313" key="1">
    <source>
        <dbReference type="EMBL" id="KAH9422726.1"/>
    </source>
</evidence>
<reference evidence="1 2" key="2">
    <citation type="journal article" date="2022" name="Mol. Biol. Evol.">
        <title>Comparative Genomics Reveals Insights into the Divergent Evolution of Astigmatic Mites and Household Pest Adaptations.</title>
        <authorList>
            <person name="Xiong Q."/>
            <person name="Wan A.T."/>
            <person name="Liu X."/>
            <person name="Fung C.S."/>
            <person name="Xiao X."/>
            <person name="Malainual N."/>
            <person name="Hou J."/>
            <person name="Wang L."/>
            <person name="Wang M."/>
            <person name="Yang K.Y."/>
            <person name="Cui Y."/>
            <person name="Leung E.L."/>
            <person name="Nong W."/>
            <person name="Shin S.K."/>
            <person name="Au S.W."/>
            <person name="Jeong K.Y."/>
            <person name="Chew F.T."/>
            <person name="Hui J.H."/>
            <person name="Leung T.F."/>
            <person name="Tungtrongchitr A."/>
            <person name="Zhong N."/>
            <person name="Liu Z."/>
            <person name="Tsui S.K."/>
        </authorList>
    </citation>
    <scope>NUCLEOTIDE SEQUENCE [LARGE SCALE GENOMIC DNA]</scope>
    <source>
        <strain evidence="1">Derp</strain>
    </source>
</reference>
<reference evidence="1 2" key="1">
    <citation type="journal article" date="2018" name="J. Allergy Clin. Immunol.">
        <title>High-quality assembly of Dermatophagoides pteronyssinus genome and transcriptome reveals a wide range of novel allergens.</title>
        <authorList>
            <person name="Liu X.Y."/>
            <person name="Yang K.Y."/>
            <person name="Wang M.Q."/>
            <person name="Kwok J.S."/>
            <person name="Zeng X."/>
            <person name="Yang Z."/>
            <person name="Xiao X.J."/>
            <person name="Lau C.P."/>
            <person name="Li Y."/>
            <person name="Huang Z.M."/>
            <person name="Ba J.G."/>
            <person name="Yim A.K."/>
            <person name="Ouyang C.Y."/>
            <person name="Ngai S.M."/>
            <person name="Chan T.F."/>
            <person name="Leung E.L."/>
            <person name="Liu L."/>
            <person name="Liu Z.G."/>
            <person name="Tsui S.K."/>
        </authorList>
    </citation>
    <scope>NUCLEOTIDE SEQUENCE [LARGE SCALE GENOMIC DNA]</scope>
    <source>
        <strain evidence="1">Derp</strain>
    </source>
</reference>
<comment type="caution">
    <text evidence="1">The sequence shown here is derived from an EMBL/GenBank/DDBJ whole genome shotgun (WGS) entry which is preliminary data.</text>
</comment>
<sequence length="65" mass="7945">MLRKKWFQDLFGNKKNGKKRFLQISVLYDCKYDENNPIKRQPKIFNNFKAFDDDYSKINLIIELI</sequence>
<evidence type="ECO:0000313" key="2">
    <source>
        <dbReference type="Proteomes" id="UP000887458"/>
    </source>
</evidence>